<reference evidence="1 2" key="1">
    <citation type="journal article" date="2022" name="Allergy">
        <title>Genome assembly and annotation of Periplaneta americana reveal a comprehensive cockroach allergen profile.</title>
        <authorList>
            <person name="Wang L."/>
            <person name="Xiong Q."/>
            <person name="Saelim N."/>
            <person name="Wang L."/>
            <person name="Nong W."/>
            <person name="Wan A.T."/>
            <person name="Shi M."/>
            <person name="Liu X."/>
            <person name="Cao Q."/>
            <person name="Hui J.H.L."/>
            <person name="Sookrung N."/>
            <person name="Leung T.F."/>
            <person name="Tungtrongchitr A."/>
            <person name="Tsui S.K.W."/>
        </authorList>
    </citation>
    <scope>NUCLEOTIDE SEQUENCE [LARGE SCALE GENOMIC DNA]</scope>
    <source>
        <strain evidence="1">PWHHKU_190912</strain>
    </source>
</reference>
<dbReference type="EMBL" id="JAJSOF020000027">
    <property type="protein sequence ID" value="KAJ4433131.1"/>
    <property type="molecule type" value="Genomic_DNA"/>
</dbReference>
<name>A0ABQ8SHF0_PERAM</name>
<sequence length="272" mass="30339">MPSTWPGIDPATFGIEGQRYTNSPTRTQIHITGGYKRRHCRATHKRNFDTLRKKKRDRAAVTIHAIFRIATLQHLKLDDVTGKGKEENGSEEAGGGNAEIEQNKLCNKVFPGSNTESYLAFARIGLRENPGKNLNQITCPDRDSNPGHLVSRPDALTVTPQRAVVPVPRTCRVDNVGGCRVWWNGKHVNSPTGSLLRDAMDFFVHSETFLPQGFGNRGPDSMMSRVPQCLAERTGTKTWPRVSISLTQRRQWFPSWDVPSIARSGQTLAVIL</sequence>
<comment type="caution">
    <text evidence="1">The sequence shown here is derived from an EMBL/GenBank/DDBJ whole genome shotgun (WGS) entry which is preliminary data.</text>
</comment>
<gene>
    <name evidence="1" type="ORF">ANN_15388</name>
</gene>
<evidence type="ECO:0000313" key="1">
    <source>
        <dbReference type="EMBL" id="KAJ4433131.1"/>
    </source>
</evidence>
<organism evidence="1 2">
    <name type="scientific">Periplaneta americana</name>
    <name type="common">American cockroach</name>
    <name type="synonym">Blatta americana</name>
    <dbReference type="NCBI Taxonomy" id="6978"/>
    <lineage>
        <taxon>Eukaryota</taxon>
        <taxon>Metazoa</taxon>
        <taxon>Ecdysozoa</taxon>
        <taxon>Arthropoda</taxon>
        <taxon>Hexapoda</taxon>
        <taxon>Insecta</taxon>
        <taxon>Pterygota</taxon>
        <taxon>Neoptera</taxon>
        <taxon>Polyneoptera</taxon>
        <taxon>Dictyoptera</taxon>
        <taxon>Blattodea</taxon>
        <taxon>Blattoidea</taxon>
        <taxon>Blattidae</taxon>
        <taxon>Blattinae</taxon>
        <taxon>Periplaneta</taxon>
    </lineage>
</organism>
<protein>
    <submittedName>
        <fullName evidence="1">Uncharacterized protein</fullName>
    </submittedName>
</protein>
<dbReference type="Proteomes" id="UP001148838">
    <property type="component" value="Unassembled WGS sequence"/>
</dbReference>
<proteinExistence type="predicted"/>
<accession>A0ABQ8SHF0</accession>
<keyword evidence="2" id="KW-1185">Reference proteome</keyword>
<evidence type="ECO:0000313" key="2">
    <source>
        <dbReference type="Proteomes" id="UP001148838"/>
    </source>
</evidence>